<proteinExistence type="inferred from homology"/>
<dbReference type="Proteomes" id="UP000261140">
    <property type="component" value="Unassembled WGS sequence"/>
</dbReference>
<gene>
    <name evidence="5" type="ORF">DWZ89_06710</name>
</gene>
<dbReference type="PANTHER" id="PTHR30408:SF12">
    <property type="entry name" value="TYPE I RESTRICTION ENZYME MJAVIII SPECIFICITY SUBUNIT"/>
    <property type="match status" value="1"/>
</dbReference>
<dbReference type="RefSeq" id="WP_117505461.1">
    <property type="nucleotide sequence ID" value="NZ_QVEQ01000004.1"/>
</dbReference>
<keyword evidence="2" id="KW-0680">Restriction system</keyword>
<evidence type="ECO:0000256" key="3">
    <source>
        <dbReference type="ARBA" id="ARBA00023125"/>
    </source>
</evidence>
<dbReference type="EMBL" id="QVEQ01000004">
    <property type="protein sequence ID" value="RGB71409.1"/>
    <property type="molecule type" value="Genomic_DNA"/>
</dbReference>
<dbReference type="Pfam" id="PF01420">
    <property type="entry name" value="Methylase_S"/>
    <property type="match status" value="2"/>
</dbReference>
<feature type="domain" description="Type I restriction modification DNA specificity" evidence="4">
    <location>
        <begin position="3"/>
        <end position="177"/>
    </location>
</feature>
<dbReference type="SUPFAM" id="SSF116734">
    <property type="entry name" value="DNA methylase specificity domain"/>
    <property type="match status" value="2"/>
</dbReference>
<dbReference type="InterPro" id="IPR052021">
    <property type="entry name" value="Type-I_RS_S_subunit"/>
</dbReference>
<evidence type="ECO:0000256" key="1">
    <source>
        <dbReference type="ARBA" id="ARBA00010923"/>
    </source>
</evidence>
<keyword evidence="3" id="KW-0238">DNA-binding</keyword>
<dbReference type="Gene3D" id="3.90.220.20">
    <property type="entry name" value="DNA methylase specificity domains"/>
    <property type="match status" value="2"/>
</dbReference>
<dbReference type="AlphaFoldDB" id="A0A3E2TA67"/>
<dbReference type="InterPro" id="IPR044946">
    <property type="entry name" value="Restrct_endonuc_typeI_TRD_sf"/>
</dbReference>
<comment type="similarity">
    <text evidence="1">Belongs to the type-I restriction system S methylase family.</text>
</comment>
<organism evidence="5 6">
    <name type="scientific">Faecalibacterium prausnitzii</name>
    <dbReference type="NCBI Taxonomy" id="853"/>
    <lineage>
        <taxon>Bacteria</taxon>
        <taxon>Bacillati</taxon>
        <taxon>Bacillota</taxon>
        <taxon>Clostridia</taxon>
        <taxon>Eubacteriales</taxon>
        <taxon>Oscillospiraceae</taxon>
        <taxon>Faecalibacterium</taxon>
    </lineage>
</organism>
<evidence type="ECO:0000256" key="2">
    <source>
        <dbReference type="ARBA" id="ARBA00022747"/>
    </source>
</evidence>
<evidence type="ECO:0000313" key="6">
    <source>
        <dbReference type="Proteomes" id="UP000261140"/>
    </source>
</evidence>
<dbReference type="GO" id="GO:0003677">
    <property type="term" value="F:DNA binding"/>
    <property type="evidence" value="ECO:0007669"/>
    <property type="project" value="UniProtKB-KW"/>
</dbReference>
<name>A0A3E2TA67_9FIRM</name>
<dbReference type="GO" id="GO:0009307">
    <property type="term" value="P:DNA restriction-modification system"/>
    <property type="evidence" value="ECO:0007669"/>
    <property type="project" value="UniProtKB-KW"/>
</dbReference>
<keyword evidence="5" id="KW-0540">Nuclease</keyword>
<sequence>MARLEEICSLITDGSHFSPEDEGVGYPMFSVKDMTPNGFNISGCKKIGEEAYKKLVANGCKPLNDDVVVAKDGSYLKTAFVIKGNPEIALLSSIAILRPKIDLVVPEYLSYFLKSDAVYRTVSLNYITGTALKRIILKGIRKIEVDLPDIGEQEQRAQRLSKVDYLCQLRKQQLDKLDELVKARFVEMFGDPVRNEKGWNTYALAEMCDGIGDGLHGTPEYDENGEYPFINGNNLIDGVIQINASTKKVNKKTYEKHYIKISQNAILLSINGTLGKIAFYNGEQVMLGKSACYCNLKDEVNRIFVYKIMKTDAFAGYLEDNSTKSTIKNVGLKAIREYRLIAPPLSLQNQFAVFAEYVDQQKQTVQQSLEKLELMKKALMQEYFG</sequence>
<evidence type="ECO:0000313" key="5">
    <source>
        <dbReference type="EMBL" id="RGB71409.1"/>
    </source>
</evidence>
<dbReference type="PANTHER" id="PTHR30408">
    <property type="entry name" value="TYPE-1 RESTRICTION ENZYME ECOKI SPECIFICITY PROTEIN"/>
    <property type="match status" value="1"/>
</dbReference>
<dbReference type="InterPro" id="IPR000055">
    <property type="entry name" value="Restrct_endonuc_typeI_TRD"/>
</dbReference>
<keyword evidence="5" id="KW-0378">Hydrolase</keyword>
<feature type="domain" description="Type I restriction modification DNA specificity" evidence="4">
    <location>
        <begin position="197"/>
        <end position="373"/>
    </location>
</feature>
<comment type="caution">
    <text evidence="5">The sequence shown here is derived from an EMBL/GenBank/DDBJ whole genome shotgun (WGS) entry which is preliminary data.</text>
</comment>
<keyword evidence="5" id="KW-0255">Endonuclease</keyword>
<dbReference type="GO" id="GO:0004519">
    <property type="term" value="F:endonuclease activity"/>
    <property type="evidence" value="ECO:0007669"/>
    <property type="project" value="UniProtKB-KW"/>
</dbReference>
<accession>A0A3E2TA67</accession>
<reference evidence="5 6" key="1">
    <citation type="submission" date="2018-08" db="EMBL/GenBank/DDBJ databases">
        <title>A genome reference for cultivated species of the human gut microbiota.</title>
        <authorList>
            <person name="Zou Y."/>
            <person name="Xue W."/>
            <person name="Luo G."/>
        </authorList>
    </citation>
    <scope>NUCLEOTIDE SEQUENCE [LARGE SCALE GENOMIC DNA]</scope>
    <source>
        <strain evidence="5 6">AF36-11AT</strain>
    </source>
</reference>
<evidence type="ECO:0000259" key="4">
    <source>
        <dbReference type="Pfam" id="PF01420"/>
    </source>
</evidence>
<protein>
    <submittedName>
        <fullName evidence="5">Restriction endonuclease subunit S</fullName>
    </submittedName>
</protein>